<evidence type="ECO:0000256" key="8">
    <source>
        <dbReference type="ARBA" id="ARBA00023136"/>
    </source>
</evidence>
<evidence type="ECO:0000256" key="6">
    <source>
        <dbReference type="ARBA" id="ARBA00022692"/>
    </source>
</evidence>
<dbReference type="RefSeq" id="WP_225674786.1">
    <property type="nucleotide sequence ID" value="NZ_JAEDAH010000055.1"/>
</dbReference>
<comment type="subcellular location">
    <subcellularLocation>
        <location evidence="1 9">Cell inner membrane</location>
        <topology evidence="1 9">Single-pass membrane protein</topology>
    </subcellularLocation>
</comment>
<dbReference type="PANTHER" id="PTHR38779:SF2">
    <property type="entry name" value="TYPE II SECRETION SYSTEM PROTEIN I-RELATED"/>
    <property type="match status" value="1"/>
</dbReference>
<dbReference type="Gene3D" id="3.30.1300.30">
    <property type="entry name" value="GSPII I/J protein-like"/>
    <property type="match status" value="1"/>
</dbReference>
<dbReference type="EMBL" id="JAEDAH010000055">
    <property type="protein sequence ID" value="MCA6064120.1"/>
    <property type="molecule type" value="Genomic_DNA"/>
</dbReference>
<evidence type="ECO:0000313" key="11">
    <source>
        <dbReference type="EMBL" id="MCA6064120.1"/>
    </source>
</evidence>
<proteinExistence type="inferred from homology"/>
<accession>A0ABS7ZQZ6</accession>
<evidence type="ECO:0000256" key="7">
    <source>
        <dbReference type="ARBA" id="ARBA00022989"/>
    </source>
</evidence>
<dbReference type="NCBIfam" id="TIGR02532">
    <property type="entry name" value="IV_pilin_GFxxxE"/>
    <property type="match status" value="1"/>
</dbReference>
<comment type="function">
    <text evidence="9">Component of the type II secretion system required for the energy-dependent secretion of extracellular factors such as proteases and toxins from the periplasm.</text>
</comment>
<evidence type="ECO:0000313" key="12">
    <source>
        <dbReference type="Proteomes" id="UP000714380"/>
    </source>
</evidence>
<dbReference type="SUPFAM" id="SSF54523">
    <property type="entry name" value="Pili subunits"/>
    <property type="match status" value="1"/>
</dbReference>
<dbReference type="InterPro" id="IPR010052">
    <property type="entry name" value="T2SS_protein-GspI"/>
</dbReference>
<evidence type="ECO:0000256" key="2">
    <source>
        <dbReference type="ARBA" id="ARBA00008358"/>
    </source>
</evidence>
<comment type="subunit">
    <text evidence="9">Type II secretion is composed of four main components: the outer membrane complex, the inner membrane complex, the cytoplasmic secretion ATPase and the periplasm-spanning pseudopilus.</text>
</comment>
<dbReference type="InterPro" id="IPR012902">
    <property type="entry name" value="N_methyl_site"/>
</dbReference>
<dbReference type="Proteomes" id="UP000714380">
    <property type="component" value="Unassembled WGS sequence"/>
</dbReference>
<comment type="PTM">
    <text evidence="9">Cleaved by prepilin peptidase.</text>
</comment>
<reference evidence="11 12" key="1">
    <citation type="submission" date="2020-12" db="EMBL/GenBank/DDBJ databases">
        <title>Novel Thalassolituus-related marine hydrocarbonoclastic bacteria mediated algae-derived hydrocarbons mineralization in twilight zone of the northern South China Sea.</title>
        <authorList>
            <person name="Dong C."/>
        </authorList>
    </citation>
    <scope>NUCLEOTIDE SEQUENCE [LARGE SCALE GENOMIC DNA]</scope>
    <source>
        <strain evidence="11 12">IMCC1826</strain>
    </source>
</reference>
<evidence type="ECO:0000259" key="10">
    <source>
        <dbReference type="Pfam" id="PF02501"/>
    </source>
</evidence>
<dbReference type="Pfam" id="PF07963">
    <property type="entry name" value="N_methyl"/>
    <property type="match status" value="1"/>
</dbReference>
<sequence length="120" mass="13164">MNKQRAFTLIEVMIALTVFVAIAVTITQVSSQSTGGLLSLQDSTIASFVAENRMAELRLAGLPDIGESNDQADMADREWKIHTKVEATSFPDTRRVTISVADMVNKDSYVFSLISIMGKH</sequence>
<evidence type="ECO:0000256" key="4">
    <source>
        <dbReference type="ARBA" id="ARBA00022481"/>
    </source>
</evidence>
<keyword evidence="5 9" id="KW-0997">Cell inner membrane</keyword>
<evidence type="ECO:0000256" key="9">
    <source>
        <dbReference type="RuleBase" id="RU368030"/>
    </source>
</evidence>
<comment type="caution">
    <text evidence="11">The sequence shown here is derived from an EMBL/GenBank/DDBJ whole genome shotgun (WGS) entry which is preliminary data.</text>
</comment>
<feature type="domain" description="Type II secretion system protein GspI C-terminal" evidence="10">
    <location>
        <begin position="40"/>
        <end position="113"/>
    </location>
</feature>
<dbReference type="InterPro" id="IPR003413">
    <property type="entry name" value="T2SS_GspI_C"/>
</dbReference>
<dbReference type="InterPro" id="IPR045584">
    <property type="entry name" value="Pilin-like"/>
</dbReference>
<gene>
    <name evidence="11" type="primary">gspI</name>
    <name evidence="11" type="ORF">I9W95_10920</name>
</gene>
<protein>
    <recommendedName>
        <fullName evidence="9">Type II secretion system protein I</fullName>
        <shortName evidence="9">T2SS minor pseudopilin I</shortName>
    </recommendedName>
</protein>
<dbReference type="NCBIfam" id="TIGR01707">
    <property type="entry name" value="gspI"/>
    <property type="match status" value="1"/>
</dbReference>
<keyword evidence="3" id="KW-1003">Cell membrane</keyword>
<keyword evidence="12" id="KW-1185">Reference proteome</keyword>
<evidence type="ECO:0000256" key="5">
    <source>
        <dbReference type="ARBA" id="ARBA00022519"/>
    </source>
</evidence>
<dbReference type="Pfam" id="PF02501">
    <property type="entry name" value="T2SSI"/>
    <property type="match status" value="1"/>
</dbReference>
<comment type="similarity">
    <text evidence="2 9">Belongs to the GSP I family.</text>
</comment>
<name>A0ABS7ZQZ6_9GAMM</name>
<dbReference type="PANTHER" id="PTHR38779">
    <property type="entry name" value="TYPE II SECRETION SYSTEM PROTEIN I-RELATED"/>
    <property type="match status" value="1"/>
</dbReference>
<evidence type="ECO:0000256" key="1">
    <source>
        <dbReference type="ARBA" id="ARBA00004377"/>
    </source>
</evidence>
<keyword evidence="8" id="KW-0472">Membrane</keyword>
<keyword evidence="4 9" id="KW-0488">Methylation</keyword>
<organism evidence="11 12">
    <name type="scientific">Thalassolituus marinus</name>
    <dbReference type="NCBI Taxonomy" id="671053"/>
    <lineage>
        <taxon>Bacteria</taxon>
        <taxon>Pseudomonadati</taxon>
        <taxon>Pseudomonadota</taxon>
        <taxon>Gammaproteobacteria</taxon>
        <taxon>Oceanospirillales</taxon>
        <taxon>Oceanospirillaceae</taxon>
        <taxon>Thalassolituus</taxon>
    </lineage>
</organism>
<evidence type="ECO:0000256" key="3">
    <source>
        <dbReference type="ARBA" id="ARBA00022475"/>
    </source>
</evidence>
<keyword evidence="6" id="KW-0812">Transmembrane</keyword>
<keyword evidence="7" id="KW-1133">Transmembrane helix</keyword>